<reference evidence="1 2" key="1">
    <citation type="submission" date="2020-08" db="EMBL/GenBank/DDBJ databases">
        <title>Functional genomics of gut bacteria from endangered species of beetles.</title>
        <authorList>
            <person name="Carlos-Shanley C."/>
        </authorList>
    </citation>
    <scope>NUCLEOTIDE SEQUENCE [LARGE SCALE GENOMIC DNA]</scope>
    <source>
        <strain evidence="1 2">S00070</strain>
    </source>
</reference>
<dbReference type="AlphaFoldDB" id="A0A841EGP5"/>
<dbReference type="RefSeq" id="WP_184130635.1">
    <property type="nucleotide sequence ID" value="NZ_JACHKT010000004.1"/>
</dbReference>
<accession>A0A841EGP5</accession>
<organism evidence="1 2">
    <name type="scientific">Arcicella rosea</name>
    <dbReference type="NCBI Taxonomy" id="502909"/>
    <lineage>
        <taxon>Bacteria</taxon>
        <taxon>Pseudomonadati</taxon>
        <taxon>Bacteroidota</taxon>
        <taxon>Cytophagia</taxon>
        <taxon>Cytophagales</taxon>
        <taxon>Flectobacillaceae</taxon>
        <taxon>Arcicella</taxon>
    </lineage>
</organism>
<sequence length="234" mass="25121">MATTTEATFGAKLANAITISTHLKGFTGYIAPTSEITIEAYDALIASTKTENTKVITQRASYSSAVETRLKLFANETNSVAKLISPILATVRASLGKNAKELSDISAIAEKIRGKNSPKAKEGESVNTISQSELSYGSKTQNFSDIISILVSLGTAYNPANENVKLITLQAKLDAINTANINVATTLGSLKTVSDQRNTYYEKLSEVTQRIKESVKSQYGVASVEYKLVKGLKV</sequence>
<dbReference type="Proteomes" id="UP000524404">
    <property type="component" value="Unassembled WGS sequence"/>
</dbReference>
<evidence type="ECO:0000313" key="2">
    <source>
        <dbReference type="Proteomes" id="UP000524404"/>
    </source>
</evidence>
<evidence type="ECO:0000313" key="1">
    <source>
        <dbReference type="EMBL" id="MBB6002156.1"/>
    </source>
</evidence>
<proteinExistence type="predicted"/>
<comment type="caution">
    <text evidence="1">The sequence shown here is derived from an EMBL/GenBank/DDBJ whole genome shotgun (WGS) entry which is preliminary data.</text>
</comment>
<dbReference type="EMBL" id="JACHKT010000004">
    <property type="protein sequence ID" value="MBB6002156.1"/>
    <property type="molecule type" value="Genomic_DNA"/>
</dbReference>
<gene>
    <name evidence="1" type="ORF">HNP25_000806</name>
</gene>
<keyword evidence="2" id="KW-1185">Reference proteome</keyword>
<protein>
    <submittedName>
        <fullName evidence="1">Uncharacterized protein</fullName>
    </submittedName>
</protein>
<name>A0A841EGP5_9BACT</name>